<evidence type="ECO:0000256" key="8">
    <source>
        <dbReference type="ARBA" id="ARBA00034923"/>
    </source>
</evidence>
<dbReference type="InterPro" id="IPR014016">
    <property type="entry name" value="UvrD-like_ATP-bd"/>
</dbReference>
<dbReference type="GO" id="GO:0016887">
    <property type="term" value="F:ATP hydrolysis activity"/>
    <property type="evidence" value="ECO:0007669"/>
    <property type="project" value="RHEA"/>
</dbReference>
<dbReference type="SUPFAM" id="SSF52540">
    <property type="entry name" value="P-loop containing nucleoside triphosphate hydrolases"/>
    <property type="match status" value="1"/>
</dbReference>
<dbReference type="Gene3D" id="3.40.50.300">
    <property type="entry name" value="P-loop containing nucleotide triphosphate hydrolases"/>
    <property type="match status" value="4"/>
</dbReference>
<comment type="catalytic activity">
    <reaction evidence="6">
        <text>Couples ATP hydrolysis with the unwinding of duplex DNA by translocating in the 3'-5' direction.</text>
        <dbReference type="EC" id="5.6.2.4"/>
    </reaction>
</comment>
<dbReference type="PROSITE" id="PS51198">
    <property type="entry name" value="UVRD_HELICASE_ATP_BIND"/>
    <property type="match status" value="1"/>
</dbReference>
<evidence type="ECO:0000313" key="14">
    <source>
        <dbReference type="Proteomes" id="UP000008320"/>
    </source>
</evidence>
<dbReference type="InterPro" id="IPR027417">
    <property type="entry name" value="P-loop_NTPase"/>
</dbReference>
<dbReference type="PANTHER" id="PTHR11070:SF2">
    <property type="entry name" value="ATP-DEPENDENT DNA HELICASE SRS2"/>
    <property type="match status" value="1"/>
</dbReference>
<dbReference type="InterPro" id="IPR000212">
    <property type="entry name" value="DNA_helicase_UvrD/REP"/>
</dbReference>
<dbReference type="InterPro" id="IPR014017">
    <property type="entry name" value="DNA_helicase_UvrD-like_C"/>
</dbReference>
<dbReference type="GO" id="GO:0005524">
    <property type="term" value="F:ATP binding"/>
    <property type="evidence" value="ECO:0007669"/>
    <property type="project" value="UniProtKB-UniRule"/>
</dbReference>
<comment type="catalytic activity">
    <reaction evidence="9">
        <text>ATP + H2O = ADP + phosphate + H(+)</text>
        <dbReference type="Rhea" id="RHEA:13065"/>
        <dbReference type="ChEBI" id="CHEBI:15377"/>
        <dbReference type="ChEBI" id="CHEBI:15378"/>
        <dbReference type="ChEBI" id="CHEBI:30616"/>
        <dbReference type="ChEBI" id="CHEBI:43474"/>
        <dbReference type="ChEBI" id="CHEBI:456216"/>
        <dbReference type="EC" id="5.6.2.4"/>
    </reaction>
</comment>
<name>Q2GH76_EHRCR</name>
<keyword evidence="4 10" id="KW-0067">ATP-binding</keyword>
<dbReference type="Pfam" id="PF13361">
    <property type="entry name" value="UvrD_C"/>
    <property type="match status" value="1"/>
</dbReference>
<protein>
    <recommendedName>
        <fullName evidence="7">DNA 3'-5' helicase</fullName>
        <ecNumber evidence="7">5.6.2.4</ecNumber>
    </recommendedName>
    <alternativeName>
        <fullName evidence="8">DNA 3'-5' helicase II</fullName>
    </alternativeName>
</protein>
<dbReference type="AlphaFoldDB" id="Q2GH76"/>
<evidence type="ECO:0000259" key="11">
    <source>
        <dbReference type="PROSITE" id="PS51198"/>
    </source>
</evidence>
<feature type="domain" description="UvrD-like helicase ATP-binding" evidence="11">
    <location>
        <begin position="1"/>
        <end position="453"/>
    </location>
</feature>
<evidence type="ECO:0000256" key="6">
    <source>
        <dbReference type="ARBA" id="ARBA00034617"/>
    </source>
</evidence>
<dbReference type="EC" id="5.6.2.4" evidence="7"/>
<keyword evidence="1 10" id="KW-0547">Nucleotide-binding</keyword>
<evidence type="ECO:0000256" key="2">
    <source>
        <dbReference type="ARBA" id="ARBA00022801"/>
    </source>
</evidence>
<dbReference type="KEGG" id="ech:ECH_0387"/>
<evidence type="ECO:0000256" key="10">
    <source>
        <dbReference type="PROSITE-ProRule" id="PRU00560"/>
    </source>
</evidence>
<dbReference type="Gene3D" id="1.10.486.10">
    <property type="entry name" value="PCRA, domain 4"/>
    <property type="match status" value="1"/>
</dbReference>
<organism evidence="13 14">
    <name type="scientific">Ehrlichia chaffeensis (strain ATCC CRL-10679 / Arkansas)</name>
    <dbReference type="NCBI Taxonomy" id="205920"/>
    <lineage>
        <taxon>Bacteria</taxon>
        <taxon>Pseudomonadati</taxon>
        <taxon>Pseudomonadota</taxon>
        <taxon>Alphaproteobacteria</taxon>
        <taxon>Rickettsiales</taxon>
        <taxon>Anaplasmataceae</taxon>
        <taxon>Ehrlichia</taxon>
    </lineage>
</organism>
<evidence type="ECO:0000256" key="7">
    <source>
        <dbReference type="ARBA" id="ARBA00034808"/>
    </source>
</evidence>
<keyword evidence="14" id="KW-1185">Reference proteome</keyword>
<keyword evidence="3 10" id="KW-0347">Helicase</keyword>
<gene>
    <name evidence="13" type="ordered locus">ECH_0387</name>
</gene>
<keyword evidence="2 10" id="KW-0378">Hydrolase</keyword>
<dbReference type="Pfam" id="PF00580">
    <property type="entry name" value="UvrD-helicase"/>
    <property type="match status" value="1"/>
</dbReference>
<dbReference type="PANTHER" id="PTHR11070">
    <property type="entry name" value="UVRD / RECB / PCRA DNA HELICASE FAMILY MEMBER"/>
    <property type="match status" value="1"/>
</dbReference>
<dbReference type="Proteomes" id="UP000008320">
    <property type="component" value="Chromosome"/>
</dbReference>
<evidence type="ECO:0000256" key="9">
    <source>
        <dbReference type="ARBA" id="ARBA00048988"/>
    </source>
</evidence>
<dbReference type="GO" id="GO:0033202">
    <property type="term" value="C:DNA helicase complex"/>
    <property type="evidence" value="ECO:0007669"/>
    <property type="project" value="TreeGrafter"/>
</dbReference>
<evidence type="ECO:0000256" key="1">
    <source>
        <dbReference type="ARBA" id="ARBA00022741"/>
    </source>
</evidence>
<keyword evidence="5" id="KW-0413">Isomerase</keyword>
<evidence type="ECO:0000256" key="5">
    <source>
        <dbReference type="ARBA" id="ARBA00023235"/>
    </source>
</evidence>
<dbReference type="EMBL" id="CP000236">
    <property type="protein sequence ID" value="ABD45149.1"/>
    <property type="molecule type" value="Genomic_DNA"/>
</dbReference>
<feature type="domain" description="UvrD-like helicase C-terminal" evidence="12">
    <location>
        <begin position="473"/>
        <end position="744"/>
    </location>
</feature>
<dbReference type="GO" id="GO:0005829">
    <property type="term" value="C:cytosol"/>
    <property type="evidence" value="ECO:0007669"/>
    <property type="project" value="TreeGrafter"/>
</dbReference>
<evidence type="ECO:0000259" key="12">
    <source>
        <dbReference type="PROSITE" id="PS51217"/>
    </source>
</evidence>
<dbReference type="PROSITE" id="PS51217">
    <property type="entry name" value="UVRD_HELICASE_CTER"/>
    <property type="match status" value="1"/>
</dbReference>
<evidence type="ECO:0000313" key="13">
    <source>
        <dbReference type="EMBL" id="ABD45149.1"/>
    </source>
</evidence>
<proteinExistence type="predicted"/>
<evidence type="ECO:0000256" key="4">
    <source>
        <dbReference type="ARBA" id="ARBA00022840"/>
    </source>
</evidence>
<dbReference type="GO" id="GO:0003677">
    <property type="term" value="F:DNA binding"/>
    <property type="evidence" value="ECO:0007669"/>
    <property type="project" value="InterPro"/>
</dbReference>
<dbReference type="OrthoDB" id="9810135at2"/>
<evidence type="ECO:0000256" key="3">
    <source>
        <dbReference type="ARBA" id="ARBA00022806"/>
    </source>
</evidence>
<dbReference type="GO" id="GO:0043138">
    <property type="term" value="F:3'-5' DNA helicase activity"/>
    <property type="evidence" value="ECO:0007669"/>
    <property type="project" value="UniProtKB-EC"/>
</dbReference>
<dbReference type="GO" id="GO:0000725">
    <property type="term" value="P:recombinational repair"/>
    <property type="evidence" value="ECO:0007669"/>
    <property type="project" value="TreeGrafter"/>
</dbReference>
<dbReference type="HOGENOM" id="CLU_001114_0_0_5"/>
<accession>Q2GH76</accession>
<sequence>MNNIATNPFYSFIWISASAGTGKTKILVNRVLRLLVTGHKNILCLTFTNTAAHEMTERIHSIISTWAILKNEELKKALKDIIPTNITPKEYKRARELFNNLQNVSLSIKTIHSFCYQLISTFPIETGIAPDCSIKDFSESFTKIFHKLLHDPTTKHHLSAISHEITEATIYDLLYKLLNKQHYNFNQNSIYKKLNINNINNTETYQLFPTDNNTLNHLTKILSEGSIRDKKISENLVKWSNLSQKYKLQKLNKYVKIFINLPSLEKKSISSIITKKTLTNSPEIEKIVSDIQEEILNFIKTFHTNKIAERTIHLIEIAKCFTKLYQQDKQKLNYLDHNDIIDLALNLLKNPTYKDWILFHLDSKIDHILIDESQDNSIKQWSIILQLCHEFFSGIGTTEELRTLFIVGDIKQSIYGFQNARPDYFNPMCHYFTQQSTQYKHKVLHLTQSFRSTPPILKLVDKVFNNFCQEISFSTTKIEHEIFRKNDPGYVEIWPIIDIKNNKNFSLDFENRTDLDTNLLLASTIANKIHSWIINKRILLAKNRPITAGDFLILVRHRTCFIDHVITSLKKLDIPTLERDKFKIMDYTIIQDLVNLGEFLLLPENDLALTGLLKSPIFEFNEKQIFDLAYNRNNTYLWEELQSKFSTISNYLKQLISVSQLHSPLNLYHHIISEHKHKFTKRLGQSNTKIIGEFINLLIQCESHNINSLQAFIHWIKNTNPEIKSDINLTKDYVKIMTVHNAKGMQSPIVFLSDTTTIPKSDTQLVFDEEYTPFWIRNDINDFCENLKSQQKTNEYNEYLRLLYVAMTRAEDELYITGISPIQNKSWYSIIRNTDYTCKKKFIDLQPMIQEKAEVLYLDE</sequence>
<feature type="binding site" evidence="10">
    <location>
        <begin position="17"/>
        <end position="24"/>
    </location>
    <ligand>
        <name>ATP</name>
        <dbReference type="ChEBI" id="CHEBI:30616"/>
    </ligand>
</feature>
<reference evidence="13 14" key="1">
    <citation type="journal article" date="2006" name="PLoS Genet.">
        <title>Comparative genomics of emerging human ehrlichiosis agents.</title>
        <authorList>
            <person name="Dunning Hotopp J.C."/>
            <person name="Lin M."/>
            <person name="Madupu R."/>
            <person name="Crabtree J."/>
            <person name="Angiuoli S.V."/>
            <person name="Eisen J.A."/>
            <person name="Seshadri R."/>
            <person name="Ren Q."/>
            <person name="Wu M."/>
            <person name="Utterback T.R."/>
            <person name="Smith S."/>
            <person name="Lewis M."/>
            <person name="Khouri H."/>
            <person name="Zhang C."/>
            <person name="Niu H."/>
            <person name="Lin Q."/>
            <person name="Ohashi N."/>
            <person name="Zhi N."/>
            <person name="Nelson W."/>
            <person name="Brinkac L.M."/>
            <person name="Dodson R.J."/>
            <person name="Rosovitz M.J."/>
            <person name="Sundaram J."/>
            <person name="Daugherty S.C."/>
            <person name="Davidsen T."/>
            <person name="Durkin A.S."/>
            <person name="Gwinn M."/>
            <person name="Haft D.H."/>
            <person name="Selengut J.D."/>
            <person name="Sullivan S.A."/>
            <person name="Zafar N."/>
            <person name="Zhou L."/>
            <person name="Benahmed F."/>
            <person name="Forberger H."/>
            <person name="Halpin R."/>
            <person name="Mulligan S."/>
            <person name="Robinson J."/>
            <person name="White O."/>
            <person name="Rikihisa Y."/>
            <person name="Tettelin H."/>
        </authorList>
    </citation>
    <scope>NUCLEOTIDE SEQUENCE [LARGE SCALE GENOMIC DNA]</scope>
    <source>
        <strain evidence="14">ATCC CRL-10679 / Arkansas</strain>
    </source>
</reference>
<dbReference type="STRING" id="205920.ECH_0387"/>
<dbReference type="RefSeq" id="WP_011452563.1">
    <property type="nucleotide sequence ID" value="NC_007799.1"/>
</dbReference>
<dbReference type="eggNOG" id="COG1074">
    <property type="taxonomic scope" value="Bacteria"/>
</dbReference>